<proteinExistence type="predicted"/>
<dbReference type="AlphaFoldDB" id="A0A540KL97"/>
<dbReference type="Proteomes" id="UP000315295">
    <property type="component" value="Unassembled WGS sequence"/>
</dbReference>
<comment type="caution">
    <text evidence="1">The sequence shown here is derived from an EMBL/GenBank/DDBJ whole genome shotgun (WGS) entry which is preliminary data.</text>
</comment>
<dbReference type="EMBL" id="VIEB01001136">
    <property type="protein sequence ID" value="TQD74981.1"/>
    <property type="molecule type" value="Genomic_DNA"/>
</dbReference>
<gene>
    <name evidence="1" type="ORF">C1H46_039494</name>
</gene>
<organism evidence="1 2">
    <name type="scientific">Malus baccata</name>
    <name type="common">Siberian crab apple</name>
    <name type="synonym">Pyrus baccata</name>
    <dbReference type="NCBI Taxonomy" id="106549"/>
    <lineage>
        <taxon>Eukaryota</taxon>
        <taxon>Viridiplantae</taxon>
        <taxon>Streptophyta</taxon>
        <taxon>Embryophyta</taxon>
        <taxon>Tracheophyta</taxon>
        <taxon>Spermatophyta</taxon>
        <taxon>Magnoliopsida</taxon>
        <taxon>eudicotyledons</taxon>
        <taxon>Gunneridae</taxon>
        <taxon>Pentapetalae</taxon>
        <taxon>rosids</taxon>
        <taxon>fabids</taxon>
        <taxon>Rosales</taxon>
        <taxon>Rosaceae</taxon>
        <taxon>Amygdaloideae</taxon>
        <taxon>Maleae</taxon>
        <taxon>Malus</taxon>
    </lineage>
</organism>
<name>A0A540KL97_MALBA</name>
<reference evidence="1 2" key="1">
    <citation type="journal article" date="2019" name="G3 (Bethesda)">
        <title>Sequencing of a Wild Apple (Malus baccata) Genome Unravels the Differences Between Cultivated and Wild Apple Species Regarding Disease Resistance and Cold Tolerance.</title>
        <authorList>
            <person name="Chen X."/>
        </authorList>
    </citation>
    <scope>NUCLEOTIDE SEQUENCE [LARGE SCALE GENOMIC DNA]</scope>
    <source>
        <strain evidence="2">cv. Shandingzi</strain>
        <tissue evidence="1">Leaves</tissue>
    </source>
</reference>
<keyword evidence="2" id="KW-1185">Reference proteome</keyword>
<sequence length="81" mass="9092">MDLDDPHLPVQGDEGRVMNCSDKIAEMEGKLVRSAVVWDFSLGTQSNAGFVDCYKRLLHIMSFQNTPSNRLRGSLHQTLLT</sequence>
<evidence type="ECO:0000313" key="2">
    <source>
        <dbReference type="Proteomes" id="UP000315295"/>
    </source>
</evidence>
<accession>A0A540KL97</accession>
<protein>
    <submittedName>
        <fullName evidence="1">Uncharacterized protein</fullName>
    </submittedName>
</protein>
<evidence type="ECO:0000313" key="1">
    <source>
        <dbReference type="EMBL" id="TQD74981.1"/>
    </source>
</evidence>